<feature type="compositionally biased region" description="Basic and acidic residues" evidence="2">
    <location>
        <begin position="1"/>
        <end position="25"/>
    </location>
</feature>
<dbReference type="SUPFAM" id="SSF48013">
    <property type="entry name" value="NusB-like"/>
    <property type="match status" value="1"/>
</dbReference>
<keyword evidence="1" id="KW-0694">RNA-binding</keyword>
<evidence type="ECO:0000313" key="4">
    <source>
        <dbReference type="EMBL" id="VEU61281.1"/>
    </source>
</evidence>
<dbReference type="GO" id="GO:0006355">
    <property type="term" value="P:regulation of DNA-templated transcription"/>
    <property type="evidence" value="ECO:0007669"/>
    <property type="project" value="InterPro"/>
</dbReference>
<proteinExistence type="predicted"/>
<feature type="domain" description="NusB/RsmB/TIM44" evidence="3">
    <location>
        <begin position="153"/>
        <end position="270"/>
    </location>
</feature>
<feature type="region of interest" description="Disordered" evidence="2">
    <location>
        <begin position="116"/>
        <end position="136"/>
    </location>
</feature>
<dbReference type="KEGG" id="mds:MDIS_00600"/>
<dbReference type="EMBL" id="LR214971">
    <property type="protein sequence ID" value="VEU61281.1"/>
    <property type="molecule type" value="Genomic_DNA"/>
</dbReference>
<feature type="compositionally biased region" description="Polar residues" evidence="2">
    <location>
        <begin position="49"/>
        <end position="61"/>
    </location>
</feature>
<evidence type="ECO:0000256" key="2">
    <source>
        <dbReference type="SAM" id="MobiDB-lite"/>
    </source>
</evidence>
<dbReference type="AlphaFoldDB" id="A0AAJ5NLK8"/>
<dbReference type="RefSeq" id="WP_052506189.1">
    <property type="nucleotide sequence ID" value="NZ_CP007229.1"/>
</dbReference>
<feature type="region of interest" description="Disordered" evidence="2">
    <location>
        <begin position="1"/>
        <end position="101"/>
    </location>
</feature>
<name>A0AAJ5NLK8_9BACT</name>
<gene>
    <name evidence="4" type="primary">nusB</name>
    <name evidence="4" type="ORF">NCTC10125_00113</name>
</gene>
<evidence type="ECO:0000259" key="3">
    <source>
        <dbReference type="Pfam" id="PF01029"/>
    </source>
</evidence>
<accession>A0AAJ5NLK8</accession>
<dbReference type="InterPro" id="IPR035926">
    <property type="entry name" value="NusB-like_sf"/>
</dbReference>
<dbReference type="Gene3D" id="1.10.940.10">
    <property type="entry name" value="NusB-like"/>
    <property type="match status" value="1"/>
</dbReference>
<feature type="compositionally biased region" description="Acidic residues" evidence="2">
    <location>
        <begin position="67"/>
        <end position="81"/>
    </location>
</feature>
<evidence type="ECO:0000313" key="5">
    <source>
        <dbReference type="Proteomes" id="UP000289629"/>
    </source>
</evidence>
<dbReference type="Pfam" id="PF01029">
    <property type="entry name" value="NusB"/>
    <property type="match status" value="1"/>
</dbReference>
<reference evidence="4 5" key="1">
    <citation type="submission" date="2019-01" db="EMBL/GenBank/DDBJ databases">
        <authorList>
            <consortium name="Pathogen Informatics"/>
        </authorList>
    </citation>
    <scope>NUCLEOTIDE SEQUENCE [LARGE SCALE GENOMIC DNA]</scope>
    <source>
        <strain evidence="4 5">NCTC10125</strain>
    </source>
</reference>
<protein>
    <submittedName>
        <fullName evidence="4">Transcription termination factor</fullName>
    </submittedName>
</protein>
<organism evidence="4 5">
    <name type="scientific">Mesomycoplasma dispar</name>
    <dbReference type="NCBI Taxonomy" id="86660"/>
    <lineage>
        <taxon>Bacteria</taxon>
        <taxon>Bacillati</taxon>
        <taxon>Mycoplasmatota</taxon>
        <taxon>Mycoplasmoidales</taxon>
        <taxon>Metamycoplasmataceae</taxon>
        <taxon>Mesomycoplasma</taxon>
    </lineage>
</organism>
<dbReference type="InterPro" id="IPR006027">
    <property type="entry name" value="NusB_RsmB_TIM44"/>
</dbReference>
<dbReference type="Proteomes" id="UP000289629">
    <property type="component" value="Chromosome"/>
</dbReference>
<dbReference type="GO" id="GO:0003723">
    <property type="term" value="F:RNA binding"/>
    <property type="evidence" value="ECO:0007669"/>
    <property type="project" value="UniProtKB-KW"/>
</dbReference>
<evidence type="ECO:0000256" key="1">
    <source>
        <dbReference type="ARBA" id="ARBA00022884"/>
    </source>
</evidence>
<feature type="compositionally biased region" description="Basic and acidic residues" evidence="2">
    <location>
        <begin position="34"/>
        <end position="48"/>
    </location>
</feature>
<sequence length="281" mass="33409">MNEPDKKNFTDKKNSHKNTDDEKPNFTDQQLETYEEKKQKFTADEDSVKNNFENKGQNGSEAKQIDDESYNEIEFELDQEQIADQKTNKKRAKSEKKPEAETIKFFKKPNKYARRNTLNYKKKDESQKNIDLSDPDGEKEVEYQSLTKQRIRRMANVSIIYSWQLFDENIDIDEVKEKYFELSIEQLKLLNFIQKNYTFLKKIISLQLKSNWSWERILPLIRSILLVGAAELFFIPPRIVFNEAIEITKIFSVAGDNEFCFVNAVLQKIYDYYETKNLLRN</sequence>